<accession>A0A4R6UEG4</accession>
<dbReference type="InterPro" id="IPR027417">
    <property type="entry name" value="P-loop_NTPase"/>
</dbReference>
<dbReference type="PIRSF" id="PIRSF006755">
    <property type="entry name" value="DTB_synth"/>
    <property type="match status" value="1"/>
</dbReference>
<comment type="cofactor">
    <cofactor evidence="8">
        <name>Mg(2+)</name>
        <dbReference type="ChEBI" id="CHEBI:18420"/>
    </cofactor>
</comment>
<comment type="function">
    <text evidence="8">Catalyzes a mechanistically unusual reaction, the ATP-dependent insertion of CO2 between the N7 and N8 nitrogen atoms of 7,8-diaminopelargonic acid (DAPA, also called 7,8-diammoniononanoate) to form a ureido ring.</text>
</comment>
<evidence type="ECO:0000256" key="1">
    <source>
        <dbReference type="ARBA" id="ARBA00022490"/>
    </source>
</evidence>
<comment type="caution">
    <text evidence="8">Lacks conserved residue(s) required for the propagation of feature annotation.</text>
</comment>
<keyword evidence="4 8" id="KW-0547">Nucleotide-binding</keyword>
<dbReference type="GO" id="GO:0004141">
    <property type="term" value="F:dethiobiotin synthase activity"/>
    <property type="evidence" value="ECO:0007669"/>
    <property type="project" value="UniProtKB-UniRule"/>
</dbReference>
<keyword evidence="7 8" id="KW-0460">Magnesium</keyword>
<dbReference type="EMBL" id="SNYL01000006">
    <property type="protein sequence ID" value="TDQ43539.1"/>
    <property type="molecule type" value="Genomic_DNA"/>
</dbReference>
<gene>
    <name evidence="8" type="primary">bioD</name>
    <name evidence="9" type="ORF">DFR43_106112</name>
</gene>
<comment type="similarity">
    <text evidence="8">Belongs to the dethiobiotin synthetase family.</text>
</comment>
<dbReference type="HAMAP" id="MF_00336">
    <property type="entry name" value="BioD"/>
    <property type="match status" value="1"/>
</dbReference>
<dbReference type="NCBIfam" id="TIGR00347">
    <property type="entry name" value="bioD"/>
    <property type="match status" value="1"/>
</dbReference>
<dbReference type="RefSeq" id="WP_133596948.1">
    <property type="nucleotide sequence ID" value="NZ_SNYL01000006.1"/>
</dbReference>
<dbReference type="GO" id="GO:0005829">
    <property type="term" value="C:cytosol"/>
    <property type="evidence" value="ECO:0007669"/>
    <property type="project" value="TreeGrafter"/>
</dbReference>
<keyword evidence="6 8" id="KW-0067">ATP-binding</keyword>
<dbReference type="UniPathway" id="UPA00078">
    <property type="reaction ID" value="UER00161"/>
</dbReference>
<sequence length="245" mass="26120">MKGCFVTGTDTEIGKTRIAAGLLHRTAQAGWRVAGYKPVASGMEWIDGQWVNDDVQTLWAASSATVSPQQVGPCQLRQACAPHLAARAEGRSIDRAALRQGALDLAQQADWIVAEGAGGLCVPLGEDWDSADLMRDLGLPMVLVVGLRLGCINHAILTAEAMAARGLRLAAWVGNTVDPAMLHLSDNIATLEHEFQRRFRVPCLGVVPRLPEATAQAVAPHLDSEVLAGLWAMSGLSQPFTRTVS</sequence>
<evidence type="ECO:0000256" key="2">
    <source>
        <dbReference type="ARBA" id="ARBA00022598"/>
    </source>
</evidence>
<dbReference type="GO" id="GO:0005524">
    <property type="term" value="F:ATP binding"/>
    <property type="evidence" value="ECO:0007669"/>
    <property type="project" value="UniProtKB-UniRule"/>
</dbReference>
<proteinExistence type="inferred from homology"/>
<dbReference type="PANTHER" id="PTHR43210:SF5">
    <property type="entry name" value="DETHIOBIOTIN SYNTHETASE"/>
    <property type="match status" value="1"/>
</dbReference>
<organism evidence="9 10">
    <name type="scientific">Tepidicella xavieri</name>
    <dbReference type="NCBI Taxonomy" id="360241"/>
    <lineage>
        <taxon>Bacteria</taxon>
        <taxon>Pseudomonadati</taxon>
        <taxon>Pseudomonadota</taxon>
        <taxon>Betaproteobacteria</taxon>
        <taxon>Burkholderiales</taxon>
        <taxon>Tepidicella</taxon>
    </lineage>
</organism>
<dbReference type="GO" id="GO:0042803">
    <property type="term" value="F:protein homodimerization activity"/>
    <property type="evidence" value="ECO:0007669"/>
    <property type="project" value="UniProtKB-ARBA"/>
</dbReference>
<evidence type="ECO:0000256" key="6">
    <source>
        <dbReference type="ARBA" id="ARBA00022840"/>
    </source>
</evidence>
<dbReference type="FunFam" id="3.40.50.300:FF:000292">
    <property type="entry name" value="ATP-dependent dethiobiotin synthetase BioD"/>
    <property type="match status" value="1"/>
</dbReference>
<comment type="subunit">
    <text evidence="8">Homodimer.</text>
</comment>
<feature type="binding site" evidence="8">
    <location>
        <begin position="175"/>
        <end position="176"/>
    </location>
    <ligand>
        <name>ATP</name>
        <dbReference type="ChEBI" id="CHEBI:30616"/>
    </ligand>
</feature>
<dbReference type="GO" id="GO:0000287">
    <property type="term" value="F:magnesium ion binding"/>
    <property type="evidence" value="ECO:0007669"/>
    <property type="project" value="UniProtKB-UniRule"/>
</dbReference>
<dbReference type="Pfam" id="PF13500">
    <property type="entry name" value="AAA_26"/>
    <property type="match status" value="1"/>
</dbReference>
<keyword evidence="10" id="KW-1185">Reference proteome</keyword>
<feature type="binding site" evidence="8">
    <location>
        <begin position="115"/>
        <end position="118"/>
    </location>
    <ligand>
        <name>ATP</name>
        <dbReference type="ChEBI" id="CHEBI:30616"/>
    </ligand>
</feature>
<feature type="binding site" evidence="8">
    <location>
        <position position="41"/>
    </location>
    <ligand>
        <name>substrate</name>
    </ligand>
</feature>
<evidence type="ECO:0000313" key="10">
    <source>
        <dbReference type="Proteomes" id="UP000295510"/>
    </source>
</evidence>
<keyword evidence="3 8" id="KW-0479">Metal-binding</keyword>
<keyword evidence="5 8" id="KW-0093">Biotin biosynthesis</keyword>
<evidence type="ECO:0000313" key="9">
    <source>
        <dbReference type="EMBL" id="TDQ43539.1"/>
    </source>
</evidence>
<protein>
    <recommendedName>
        <fullName evidence="8">ATP-dependent dethiobiotin synthetase BioD</fullName>
        <ecNumber evidence="8">6.3.3.3</ecNumber>
    </recommendedName>
    <alternativeName>
        <fullName evidence="8">DTB synthetase</fullName>
        <shortName evidence="8">DTBS</shortName>
    </alternativeName>
    <alternativeName>
        <fullName evidence="8">Dethiobiotin synthase</fullName>
    </alternativeName>
</protein>
<evidence type="ECO:0000256" key="5">
    <source>
        <dbReference type="ARBA" id="ARBA00022756"/>
    </source>
</evidence>
<dbReference type="CDD" id="cd03109">
    <property type="entry name" value="DTBS"/>
    <property type="match status" value="1"/>
</dbReference>
<comment type="subcellular location">
    <subcellularLocation>
        <location evidence="8">Cytoplasm</location>
    </subcellularLocation>
</comment>
<dbReference type="InterPro" id="IPR004472">
    <property type="entry name" value="DTB_synth_BioD"/>
</dbReference>
<feature type="binding site" evidence="8">
    <location>
        <position position="54"/>
    </location>
    <ligand>
        <name>ATP</name>
        <dbReference type="ChEBI" id="CHEBI:30616"/>
    </ligand>
</feature>
<keyword evidence="1 8" id="KW-0963">Cytoplasm</keyword>
<dbReference type="EC" id="6.3.3.3" evidence="8"/>
<feature type="binding site" evidence="8">
    <location>
        <begin position="208"/>
        <end position="210"/>
    </location>
    <ligand>
        <name>ATP</name>
        <dbReference type="ChEBI" id="CHEBI:30616"/>
    </ligand>
</feature>
<reference evidence="9 10" key="1">
    <citation type="submission" date="2019-03" db="EMBL/GenBank/DDBJ databases">
        <title>Genomic Encyclopedia of Type Strains, Phase IV (KMG-IV): sequencing the most valuable type-strain genomes for metagenomic binning, comparative biology and taxonomic classification.</title>
        <authorList>
            <person name="Goeker M."/>
        </authorList>
    </citation>
    <scope>NUCLEOTIDE SEQUENCE [LARGE SCALE GENOMIC DNA]</scope>
    <source>
        <strain evidence="9 10">DSM 19605</strain>
    </source>
</reference>
<evidence type="ECO:0000256" key="7">
    <source>
        <dbReference type="ARBA" id="ARBA00022842"/>
    </source>
</evidence>
<dbReference type="SUPFAM" id="SSF52540">
    <property type="entry name" value="P-loop containing nucleoside triphosphate hydrolases"/>
    <property type="match status" value="1"/>
</dbReference>
<comment type="catalytic activity">
    <reaction evidence="8">
        <text>(7R,8S)-7,8-diammoniononanoate + CO2 + ATP = (4R,5S)-dethiobiotin + ADP + phosphate + 3 H(+)</text>
        <dbReference type="Rhea" id="RHEA:15805"/>
        <dbReference type="ChEBI" id="CHEBI:15378"/>
        <dbReference type="ChEBI" id="CHEBI:16526"/>
        <dbReference type="ChEBI" id="CHEBI:30616"/>
        <dbReference type="ChEBI" id="CHEBI:43474"/>
        <dbReference type="ChEBI" id="CHEBI:149469"/>
        <dbReference type="ChEBI" id="CHEBI:149473"/>
        <dbReference type="ChEBI" id="CHEBI:456216"/>
        <dbReference type="EC" id="6.3.3.3"/>
    </reaction>
</comment>
<feature type="binding site" evidence="8">
    <location>
        <position position="16"/>
    </location>
    <ligand>
        <name>Mg(2+)</name>
        <dbReference type="ChEBI" id="CHEBI:18420"/>
    </ligand>
</feature>
<comment type="caution">
    <text evidence="9">The sequence shown here is derived from an EMBL/GenBank/DDBJ whole genome shotgun (WGS) entry which is preliminary data.</text>
</comment>
<feature type="active site" evidence="8">
    <location>
        <position position="37"/>
    </location>
</feature>
<keyword evidence="2 8" id="KW-0436">Ligase</keyword>
<dbReference type="GO" id="GO:0009102">
    <property type="term" value="P:biotin biosynthetic process"/>
    <property type="evidence" value="ECO:0007669"/>
    <property type="project" value="UniProtKB-UniRule"/>
</dbReference>
<dbReference type="PANTHER" id="PTHR43210">
    <property type="entry name" value="DETHIOBIOTIN SYNTHETASE"/>
    <property type="match status" value="1"/>
</dbReference>
<dbReference type="OrthoDB" id="9802097at2"/>
<feature type="binding site" evidence="8">
    <location>
        <position position="115"/>
    </location>
    <ligand>
        <name>Mg(2+)</name>
        <dbReference type="ChEBI" id="CHEBI:18420"/>
    </ligand>
</feature>
<comment type="pathway">
    <text evidence="8">Cofactor biosynthesis; biotin biosynthesis; biotin from 7,8-diaminononanoate: step 1/2.</text>
</comment>
<evidence type="ECO:0000256" key="4">
    <source>
        <dbReference type="ARBA" id="ARBA00022741"/>
    </source>
</evidence>
<dbReference type="AlphaFoldDB" id="A0A4R6UEG4"/>
<evidence type="ECO:0000256" key="8">
    <source>
        <dbReference type="HAMAP-Rule" id="MF_00336"/>
    </source>
</evidence>
<dbReference type="Gene3D" id="3.40.50.300">
    <property type="entry name" value="P-loop containing nucleotide triphosphate hydrolases"/>
    <property type="match status" value="1"/>
</dbReference>
<name>A0A4R6UEG4_9BURK</name>
<dbReference type="Proteomes" id="UP000295510">
    <property type="component" value="Unassembled WGS sequence"/>
</dbReference>
<feature type="binding site" evidence="8">
    <location>
        <position position="54"/>
    </location>
    <ligand>
        <name>Mg(2+)</name>
        <dbReference type="ChEBI" id="CHEBI:18420"/>
    </ligand>
</feature>
<evidence type="ECO:0000256" key="3">
    <source>
        <dbReference type="ARBA" id="ARBA00022723"/>
    </source>
</evidence>